<feature type="domain" description="Cyanovirin-N" evidence="1">
    <location>
        <begin position="110"/>
        <end position="220"/>
    </location>
</feature>
<dbReference type="Gene3D" id="2.30.60.10">
    <property type="entry name" value="Cyanovirin-N"/>
    <property type="match status" value="2"/>
</dbReference>
<dbReference type="SMART" id="SM01111">
    <property type="entry name" value="CVNH"/>
    <property type="match status" value="2"/>
</dbReference>
<dbReference type="InterPro" id="IPR036673">
    <property type="entry name" value="Cyanovirin-N_sf"/>
</dbReference>
<dbReference type="Proteomes" id="UP001373714">
    <property type="component" value="Unassembled WGS sequence"/>
</dbReference>
<reference evidence="2 3" key="1">
    <citation type="submission" date="2019-10" db="EMBL/GenBank/DDBJ databases">
        <authorList>
            <person name="Palmer J.M."/>
        </authorList>
    </citation>
    <scope>NUCLEOTIDE SEQUENCE [LARGE SCALE GENOMIC DNA]</scope>
    <source>
        <strain evidence="2 3">TWF730</strain>
    </source>
</reference>
<organism evidence="2 3">
    <name type="scientific">Orbilia blumenaviensis</name>
    <dbReference type="NCBI Taxonomy" id="1796055"/>
    <lineage>
        <taxon>Eukaryota</taxon>
        <taxon>Fungi</taxon>
        <taxon>Dikarya</taxon>
        <taxon>Ascomycota</taxon>
        <taxon>Pezizomycotina</taxon>
        <taxon>Orbiliomycetes</taxon>
        <taxon>Orbiliales</taxon>
        <taxon>Orbiliaceae</taxon>
        <taxon>Orbilia</taxon>
    </lineage>
</organism>
<evidence type="ECO:0000259" key="1">
    <source>
        <dbReference type="SMART" id="SM01111"/>
    </source>
</evidence>
<dbReference type="SUPFAM" id="SSF51322">
    <property type="entry name" value="Cyanovirin-N"/>
    <property type="match status" value="2"/>
</dbReference>
<proteinExistence type="predicted"/>
<comment type="caution">
    <text evidence="2">The sequence shown here is derived from an EMBL/GenBank/DDBJ whole genome shotgun (WGS) entry which is preliminary data.</text>
</comment>
<dbReference type="PANTHER" id="PTHR42076">
    <property type="entry name" value="CYANOVIRIN-N HOMOLOG"/>
    <property type="match status" value="1"/>
</dbReference>
<evidence type="ECO:0000313" key="3">
    <source>
        <dbReference type="Proteomes" id="UP001373714"/>
    </source>
</evidence>
<dbReference type="InterPro" id="IPR011058">
    <property type="entry name" value="Cyanovirin-N"/>
</dbReference>
<gene>
    <name evidence="2" type="ORF">TWF730_002581</name>
</gene>
<dbReference type="EMBL" id="JAVHNS010000012">
    <property type="protein sequence ID" value="KAK6338518.1"/>
    <property type="molecule type" value="Genomic_DNA"/>
</dbReference>
<keyword evidence="3" id="KW-1185">Reference proteome</keyword>
<name>A0AAV9UB25_9PEZI</name>
<dbReference type="AlphaFoldDB" id="A0AAV9UB25"/>
<dbReference type="PANTHER" id="PTHR42076:SF1">
    <property type="entry name" value="CYANOVIRIN-N DOMAIN-CONTAINING PROTEIN"/>
    <property type="match status" value="1"/>
</dbReference>
<feature type="domain" description="Cyanovirin-N" evidence="1">
    <location>
        <begin position="2"/>
        <end position="102"/>
    </location>
</feature>
<protein>
    <recommendedName>
        <fullName evidence="1">Cyanovirin-N domain-containing protein</fullName>
    </recommendedName>
</protein>
<evidence type="ECO:0000313" key="2">
    <source>
        <dbReference type="EMBL" id="KAK6338518.1"/>
    </source>
</evidence>
<sequence>MAFALTTSDFALQEDTILVARVRKGKDIWVYSRINLNEHIGSHNGEFHVASSGWFGWSRPGSSHLQGTVLFAQLMKPDGSWGPSTSIDLNLFIKNDNGTLKFQKLCESITASASCFNLTGSILQGLCLGYDGKLHYSEINLDDYYGNIEGRIEPGSSYLFKTGDGFQVCPSSSEVRLRGHLRCHPRWRPKSRRRESHVTWNYHDIDLSHSIINKNGQFGFIRRAGALNKPYQLAVPSSEEVLRKISIPGTVDLIPGNEEQVANTIAECTNSSIAAIGLLVGAALETIVGNHAIGLAIGSGLAAPGGILPEIESLTTCISDPLVLTRSLEASISRYVYRMLRNILSPGAVAYLVAFVNAKYDPNVDESVNEVLDCLGATNISGGAAISLETAIIRAMDALSRQKISEWSDLDLALEMIRAQQSDCFNDFSAF</sequence>
<accession>A0AAV9UB25</accession>
<dbReference type="Pfam" id="PF08881">
    <property type="entry name" value="CVNH"/>
    <property type="match status" value="2"/>
</dbReference>